<protein>
    <submittedName>
        <fullName evidence="1">Uncharacterized protein</fullName>
    </submittedName>
</protein>
<name>A0A0K2VK34_LEPSM</name>
<dbReference type="EMBL" id="HACA01033329">
    <property type="protein sequence ID" value="CDW50690.1"/>
    <property type="molecule type" value="Transcribed_RNA"/>
</dbReference>
<organism evidence="1">
    <name type="scientific">Lepeophtheirus salmonis</name>
    <name type="common">Salmon louse</name>
    <name type="synonym">Caligus salmonis</name>
    <dbReference type="NCBI Taxonomy" id="72036"/>
    <lineage>
        <taxon>Eukaryota</taxon>
        <taxon>Metazoa</taxon>
        <taxon>Ecdysozoa</taxon>
        <taxon>Arthropoda</taxon>
        <taxon>Crustacea</taxon>
        <taxon>Multicrustacea</taxon>
        <taxon>Hexanauplia</taxon>
        <taxon>Copepoda</taxon>
        <taxon>Siphonostomatoida</taxon>
        <taxon>Caligidae</taxon>
        <taxon>Lepeophtheirus</taxon>
    </lineage>
</organism>
<accession>A0A0K2VK34</accession>
<dbReference type="AlphaFoldDB" id="A0A0K2VK34"/>
<proteinExistence type="predicted"/>
<evidence type="ECO:0000313" key="1">
    <source>
        <dbReference type="EMBL" id="CDW50690.1"/>
    </source>
</evidence>
<dbReference type="OrthoDB" id="6369221at2759"/>
<reference evidence="1" key="1">
    <citation type="submission" date="2014-05" db="EMBL/GenBank/DDBJ databases">
        <authorList>
            <person name="Chronopoulou M."/>
        </authorList>
    </citation>
    <scope>NUCLEOTIDE SEQUENCE</scope>
    <source>
        <tissue evidence="1">Whole organism</tissue>
    </source>
</reference>
<feature type="non-terminal residue" evidence="1">
    <location>
        <position position="1"/>
    </location>
</feature>
<sequence>IILHGPVEENNHLFQSQSNCLTINRSWCTVCTKKSRRLASKTYCKFKRFVCKLCIGTEKTIVTCKKC</sequence>